<comment type="caution">
    <text evidence="4">The sequence shown here is derived from an EMBL/GenBank/DDBJ whole genome shotgun (WGS) entry which is preliminary data.</text>
</comment>
<evidence type="ECO:0000313" key="5">
    <source>
        <dbReference type="Proteomes" id="UP000031307"/>
    </source>
</evidence>
<feature type="region of interest" description="Disordered" evidence="2">
    <location>
        <begin position="306"/>
        <end position="327"/>
    </location>
</feature>
<feature type="compositionally biased region" description="Basic and acidic residues" evidence="2">
    <location>
        <begin position="315"/>
        <end position="327"/>
    </location>
</feature>
<reference evidence="4 5" key="1">
    <citation type="journal article" date="2014" name="Mol. Biol. Evol.">
        <title>Massive expansion of Ubiquitination-related gene families within the Chlamydiae.</title>
        <authorList>
            <person name="Domman D."/>
            <person name="Collingro A."/>
            <person name="Lagkouvardos I."/>
            <person name="Gehre L."/>
            <person name="Weinmaier T."/>
            <person name="Rattei T."/>
            <person name="Subtil A."/>
            <person name="Horn M."/>
        </authorList>
    </citation>
    <scope>NUCLEOTIDE SEQUENCE [LARGE SCALE GENOMIC DNA]</scope>
    <source>
        <strain evidence="4 5">OEW1</strain>
    </source>
</reference>
<dbReference type="Pfam" id="PF00248">
    <property type="entry name" value="Aldo_ket_red"/>
    <property type="match status" value="1"/>
</dbReference>
<dbReference type="OMA" id="WGQIGRL"/>
<keyword evidence="1 4" id="KW-0560">Oxidoreductase</keyword>
<dbReference type="FunFam" id="3.20.20.100:FF:000004">
    <property type="entry name" value="Oxidoreductase, aldo/keto reductase"/>
    <property type="match status" value="1"/>
</dbReference>
<evidence type="ECO:0000256" key="1">
    <source>
        <dbReference type="ARBA" id="ARBA00023002"/>
    </source>
</evidence>
<dbReference type="InterPro" id="IPR023210">
    <property type="entry name" value="NADP_OxRdtase_dom"/>
</dbReference>
<feature type="domain" description="NADP-dependent oxidoreductase" evidence="3">
    <location>
        <begin position="16"/>
        <end position="297"/>
    </location>
</feature>
<organism evidence="4 5">
    <name type="scientific">Parachlamydia acanthamoebae</name>
    <dbReference type="NCBI Taxonomy" id="83552"/>
    <lineage>
        <taxon>Bacteria</taxon>
        <taxon>Pseudomonadati</taxon>
        <taxon>Chlamydiota</taxon>
        <taxon>Chlamydiia</taxon>
        <taxon>Parachlamydiales</taxon>
        <taxon>Parachlamydiaceae</taxon>
        <taxon>Parachlamydia</taxon>
    </lineage>
</organism>
<dbReference type="AlphaFoldDB" id="A0A0C1C495"/>
<evidence type="ECO:0000256" key="2">
    <source>
        <dbReference type="SAM" id="MobiDB-lite"/>
    </source>
</evidence>
<dbReference type="InterPro" id="IPR036812">
    <property type="entry name" value="NAD(P)_OxRdtase_dom_sf"/>
</dbReference>
<evidence type="ECO:0000313" key="4">
    <source>
        <dbReference type="EMBL" id="KIA78326.1"/>
    </source>
</evidence>
<accession>A0A0C1C495</accession>
<dbReference type="GO" id="GO:0016491">
    <property type="term" value="F:oxidoreductase activity"/>
    <property type="evidence" value="ECO:0007669"/>
    <property type="project" value="UniProtKB-KW"/>
</dbReference>
<dbReference type="EMBL" id="JSAM01000026">
    <property type="protein sequence ID" value="KIA78326.1"/>
    <property type="molecule type" value="Genomic_DNA"/>
</dbReference>
<dbReference type="GO" id="GO:0005829">
    <property type="term" value="C:cytosol"/>
    <property type="evidence" value="ECO:0007669"/>
    <property type="project" value="TreeGrafter"/>
</dbReference>
<dbReference type="PATRIC" id="fig|83552.4.peg.446"/>
<dbReference type="PANTHER" id="PTHR43364">
    <property type="entry name" value="NADH-SPECIFIC METHYLGLYOXAL REDUCTASE-RELATED"/>
    <property type="match status" value="1"/>
</dbReference>
<evidence type="ECO:0000259" key="3">
    <source>
        <dbReference type="Pfam" id="PF00248"/>
    </source>
</evidence>
<dbReference type="CDD" id="cd19087">
    <property type="entry name" value="AKR_AKR12A1_B1_C1"/>
    <property type="match status" value="1"/>
</dbReference>
<name>A0A0C1C495_9BACT</name>
<dbReference type="SUPFAM" id="SSF51430">
    <property type="entry name" value="NAD(P)-linked oxidoreductase"/>
    <property type="match status" value="1"/>
</dbReference>
<dbReference type="Proteomes" id="UP000031307">
    <property type="component" value="Unassembled WGS sequence"/>
</dbReference>
<gene>
    <name evidence="4" type="primary">yrpG</name>
    <name evidence="4" type="ORF">DB43_EF00080</name>
</gene>
<sequence>MEYKFLGKTGVQVSSLCMGTMTFGKEADEATSAAIYKRCREAGINFFDTADVYCEGISEQILGKLIQGERENIVLASKVYFQAGKDMNQHGLSRRHIFHSIEGSLRRLKTDYLDIYYLHRFDDFTDLEETLYAFNDLVRQGKVLYLGVSNFAAWQIMKGLGISAREHLARFACMQPMYNLLKRQAEVELFPMALAENLAVFPYNPLAGGVLSGKYLKKRDEGRLAINKVYELRYGKVAGEKEVIDFIAFAKAKNLDPVSLAISWVASHPAVTAPILGARSVAQLEPALRSIDIKMTEGLRKELSALTVEPPSATDRSEERIPENNFK</sequence>
<protein>
    <submittedName>
        <fullName evidence="4">Putative oxidoreductase YrpG</fullName>
        <ecNumber evidence="4">1.-.-.-</ecNumber>
    </submittedName>
</protein>
<dbReference type="PANTHER" id="PTHR43364:SF4">
    <property type="entry name" value="NAD(P)-LINKED OXIDOREDUCTASE SUPERFAMILY PROTEIN"/>
    <property type="match status" value="1"/>
</dbReference>
<proteinExistence type="predicted"/>
<dbReference type="EC" id="1.-.-.-" evidence="4"/>
<dbReference type="Gene3D" id="3.20.20.100">
    <property type="entry name" value="NADP-dependent oxidoreductase domain"/>
    <property type="match status" value="1"/>
</dbReference>
<dbReference type="InterPro" id="IPR050523">
    <property type="entry name" value="AKR_Detox_Biosynth"/>
</dbReference>
<dbReference type="RefSeq" id="WP_013924693.1">
    <property type="nucleotide sequence ID" value="NZ_BAWW01000010.1"/>
</dbReference>